<feature type="domain" description="RWP-RK" evidence="8">
    <location>
        <begin position="179"/>
        <end position="265"/>
    </location>
</feature>
<gene>
    <name evidence="9" type="ORF">OSB04_004322</name>
</gene>
<feature type="compositionally biased region" description="Basic and acidic residues" evidence="7">
    <location>
        <begin position="158"/>
        <end position="175"/>
    </location>
</feature>
<keyword evidence="2" id="KW-0805">Transcription regulation</keyword>
<comment type="function">
    <text evidence="1">Putative transcription factor.</text>
</comment>
<evidence type="ECO:0000256" key="6">
    <source>
        <dbReference type="ARBA" id="ARBA00023242"/>
    </source>
</evidence>
<keyword evidence="6" id="KW-0539">Nucleus</keyword>
<comment type="caution">
    <text evidence="9">The sequence shown here is derived from an EMBL/GenBank/DDBJ whole genome shotgun (WGS) entry which is preliminary data.</text>
</comment>
<dbReference type="EMBL" id="JARYMX010000001">
    <property type="protein sequence ID" value="KAJ9568356.1"/>
    <property type="molecule type" value="Genomic_DNA"/>
</dbReference>
<dbReference type="GO" id="GO:0003677">
    <property type="term" value="F:DNA binding"/>
    <property type="evidence" value="ECO:0007669"/>
    <property type="project" value="UniProtKB-KW"/>
</dbReference>
<evidence type="ECO:0000256" key="2">
    <source>
        <dbReference type="ARBA" id="ARBA00023015"/>
    </source>
</evidence>
<evidence type="ECO:0000256" key="7">
    <source>
        <dbReference type="SAM" id="MobiDB-lite"/>
    </source>
</evidence>
<sequence>MGSQNSLEIEWSNHEIIPKEDEVFSFPQQLPPLDFRYPESGSAYDQLFSIQQDHLDATYLMDVMISNNSPICSSMDILPADSTLYEDGFHIGVGDGELGFQDQDLSMVNSLGFQDQEMYMMTTNSLGFVHDQSQPAGVMAMKNTSDNEEMKMVGSSFGDRKPLKDEVDDHNKGGGDHGANGDQGGCGLSNYPMRMTLSREMISQYFYMPITQAAKELNVGLTLLKKRCRELGIRRWPHRKLMSLQTLITNVQELGKSSGSGAEEKLQEAVALLEKERKKMEEVPDLQLEDNTKRLRQACFKANYKKRKTTGLPLSAKSSRLTTYRQSSSSCSTTSIDHGGYDQETVENDEEQEEIKSILYLDCFPSSSNTLF</sequence>
<keyword evidence="3" id="KW-0175">Coiled coil</keyword>
<dbReference type="Proteomes" id="UP001172457">
    <property type="component" value="Chromosome 1"/>
</dbReference>
<dbReference type="PROSITE" id="PS51519">
    <property type="entry name" value="RWP_RK"/>
    <property type="match status" value="1"/>
</dbReference>
<evidence type="ECO:0000313" key="10">
    <source>
        <dbReference type="Proteomes" id="UP001172457"/>
    </source>
</evidence>
<proteinExistence type="predicted"/>
<dbReference type="Pfam" id="PF02042">
    <property type="entry name" value="RWP-RK"/>
    <property type="match status" value="1"/>
</dbReference>
<evidence type="ECO:0000256" key="5">
    <source>
        <dbReference type="ARBA" id="ARBA00023163"/>
    </source>
</evidence>
<feature type="compositionally biased region" description="Gly residues" evidence="7">
    <location>
        <begin position="176"/>
        <end position="185"/>
    </location>
</feature>
<feature type="region of interest" description="Disordered" evidence="7">
    <location>
        <begin position="152"/>
        <end position="185"/>
    </location>
</feature>
<name>A0AA38WVX0_9ASTR</name>
<dbReference type="InterPro" id="IPR044607">
    <property type="entry name" value="RKD-like"/>
</dbReference>
<feature type="compositionally biased region" description="Polar residues" evidence="7">
    <location>
        <begin position="317"/>
        <end position="326"/>
    </location>
</feature>
<evidence type="ECO:0000256" key="4">
    <source>
        <dbReference type="ARBA" id="ARBA00023125"/>
    </source>
</evidence>
<keyword evidence="5" id="KW-0804">Transcription</keyword>
<dbReference type="PANTHER" id="PTHR46373">
    <property type="entry name" value="PROTEIN RKD4"/>
    <property type="match status" value="1"/>
</dbReference>
<evidence type="ECO:0000313" key="9">
    <source>
        <dbReference type="EMBL" id="KAJ9568356.1"/>
    </source>
</evidence>
<accession>A0AA38WVX0</accession>
<keyword evidence="10" id="KW-1185">Reference proteome</keyword>
<organism evidence="9 10">
    <name type="scientific">Centaurea solstitialis</name>
    <name type="common">yellow star-thistle</name>
    <dbReference type="NCBI Taxonomy" id="347529"/>
    <lineage>
        <taxon>Eukaryota</taxon>
        <taxon>Viridiplantae</taxon>
        <taxon>Streptophyta</taxon>
        <taxon>Embryophyta</taxon>
        <taxon>Tracheophyta</taxon>
        <taxon>Spermatophyta</taxon>
        <taxon>Magnoliopsida</taxon>
        <taxon>eudicotyledons</taxon>
        <taxon>Gunneridae</taxon>
        <taxon>Pentapetalae</taxon>
        <taxon>asterids</taxon>
        <taxon>campanulids</taxon>
        <taxon>Asterales</taxon>
        <taxon>Asteraceae</taxon>
        <taxon>Carduoideae</taxon>
        <taxon>Cardueae</taxon>
        <taxon>Centaureinae</taxon>
        <taxon>Centaurea</taxon>
    </lineage>
</organism>
<protein>
    <recommendedName>
        <fullName evidence="8">RWP-RK domain-containing protein</fullName>
    </recommendedName>
</protein>
<reference evidence="9" key="1">
    <citation type="submission" date="2023-03" db="EMBL/GenBank/DDBJ databases">
        <title>Chromosome-scale reference genome and RAD-based genetic map of yellow starthistle (Centaurea solstitialis) reveal putative structural variation and QTLs associated with invader traits.</title>
        <authorList>
            <person name="Reatini B."/>
            <person name="Cang F.A."/>
            <person name="Jiang Q."/>
            <person name="Mckibben M.T.W."/>
            <person name="Barker M.S."/>
            <person name="Rieseberg L.H."/>
            <person name="Dlugosch K.M."/>
        </authorList>
    </citation>
    <scope>NUCLEOTIDE SEQUENCE</scope>
    <source>
        <strain evidence="9">CAN-66</strain>
        <tissue evidence="9">Leaf</tissue>
    </source>
</reference>
<dbReference type="PANTHER" id="PTHR46373:SF20">
    <property type="entry name" value="PROTEIN RKD1"/>
    <property type="match status" value="1"/>
</dbReference>
<evidence type="ECO:0000259" key="8">
    <source>
        <dbReference type="PROSITE" id="PS51519"/>
    </source>
</evidence>
<keyword evidence="4" id="KW-0238">DNA-binding</keyword>
<dbReference type="GO" id="GO:0003700">
    <property type="term" value="F:DNA-binding transcription factor activity"/>
    <property type="evidence" value="ECO:0007669"/>
    <property type="project" value="InterPro"/>
</dbReference>
<feature type="region of interest" description="Disordered" evidence="7">
    <location>
        <begin position="317"/>
        <end position="349"/>
    </location>
</feature>
<evidence type="ECO:0000256" key="3">
    <source>
        <dbReference type="ARBA" id="ARBA00023054"/>
    </source>
</evidence>
<dbReference type="AlphaFoldDB" id="A0AA38WVX0"/>
<dbReference type="InterPro" id="IPR003035">
    <property type="entry name" value="RWP-RK_dom"/>
</dbReference>
<evidence type="ECO:0000256" key="1">
    <source>
        <dbReference type="ARBA" id="ARBA00004049"/>
    </source>
</evidence>